<organism evidence="1 2">
    <name type="scientific">Arthrobacter phage BeatusComedenti</name>
    <dbReference type="NCBI Taxonomy" id="2656523"/>
    <lineage>
        <taxon>Viruses</taxon>
        <taxon>Duplodnaviria</taxon>
        <taxon>Heunggongvirae</taxon>
        <taxon>Uroviricota</taxon>
        <taxon>Caudoviricetes</taxon>
        <taxon>Kelleziovirus</taxon>
        <taxon>Kelleziovirus kitkat</taxon>
    </lineage>
</organism>
<evidence type="ECO:0000313" key="2">
    <source>
        <dbReference type="Proteomes" id="UP000426010"/>
    </source>
</evidence>
<name>A0A649VUY1_9CAUD</name>
<gene>
    <name evidence="1" type="primary">11</name>
    <name evidence="1" type="ORF">SEA_BEATUSCOMEDENTI_11</name>
</gene>
<evidence type="ECO:0000313" key="1">
    <source>
        <dbReference type="EMBL" id="QGJ96450.1"/>
    </source>
</evidence>
<dbReference type="EMBL" id="MN586053">
    <property type="protein sequence ID" value="QGJ96450.1"/>
    <property type="molecule type" value="Genomic_DNA"/>
</dbReference>
<protein>
    <submittedName>
        <fullName evidence="1">Uncharacterized protein</fullName>
    </submittedName>
</protein>
<reference evidence="1 2" key="1">
    <citation type="submission" date="2019-10" db="EMBL/GenBank/DDBJ databases">
        <authorList>
            <person name="Roscher J.E."/>
            <person name="Garlena R.A."/>
            <person name="Russell D.A."/>
            <person name="Pope W.H."/>
            <person name="Jacobs-Sera D."/>
            <person name="Hatfull G.F."/>
        </authorList>
    </citation>
    <scope>NUCLEOTIDE SEQUENCE [LARGE SCALE GENOMIC DNA]</scope>
</reference>
<dbReference type="Proteomes" id="UP000426010">
    <property type="component" value="Segment"/>
</dbReference>
<accession>A0A649VUY1</accession>
<proteinExistence type="predicted"/>
<sequence>MWRPCRPPTDMRPRTYRQGFLQRHGLHLPGGGLCVAYTRTVTNQPTLNQPVLYTLSSHDAEQINRRRKHFHEYRQNAGLDTGHQGHVGNTVGEGDQFAAIVVRVFHTSANLRVFLDGNDDFWACSKSEGEGPNTYQQVGK</sequence>